<dbReference type="Pfam" id="PF02558">
    <property type="entry name" value="ApbA"/>
    <property type="match status" value="1"/>
</dbReference>
<evidence type="ECO:0000256" key="6">
    <source>
        <dbReference type="ARBA" id="ARBA00023002"/>
    </source>
</evidence>
<proteinExistence type="inferred from homology"/>
<dbReference type="FunFam" id="1.10.1040.10:FF:000017">
    <property type="entry name" value="2-dehydropantoate 2-reductase"/>
    <property type="match status" value="1"/>
</dbReference>
<evidence type="ECO:0000259" key="11">
    <source>
        <dbReference type="Pfam" id="PF08546"/>
    </source>
</evidence>
<dbReference type="SUPFAM" id="SSF48179">
    <property type="entry name" value="6-phosphogluconate dehydrogenase C-terminal domain-like"/>
    <property type="match status" value="1"/>
</dbReference>
<dbReference type="GO" id="GO:0005737">
    <property type="term" value="C:cytoplasm"/>
    <property type="evidence" value="ECO:0007669"/>
    <property type="project" value="TreeGrafter"/>
</dbReference>
<feature type="domain" description="Ketopantoate reductase C-terminal" evidence="11">
    <location>
        <begin position="186"/>
        <end position="302"/>
    </location>
</feature>
<dbReference type="GO" id="GO:0015940">
    <property type="term" value="P:pantothenate biosynthetic process"/>
    <property type="evidence" value="ECO:0007669"/>
    <property type="project" value="UniProtKB-UniPathway"/>
</dbReference>
<dbReference type="SUPFAM" id="SSF51735">
    <property type="entry name" value="NAD(P)-binding Rossmann-fold domains"/>
    <property type="match status" value="1"/>
</dbReference>
<evidence type="ECO:0000313" key="13">
    <source>
        <dbReference type="Proteomes" id="UP000315471"/>
    </source>
</evidence>
<protein>
    <recommendedName>
        <fullName evidence="4 9">2-dehydropantoate 2-reductase</fullName>
        <ecNumber evidence="3 9">1.1.1.169</ecNumber>
    </recommendedName>
    <alternativeName>
        <fullName evidence="7 9">Ketopantoate reductase</fullName>
    </alternativeName>
</protein>
<comment type="pathway">
    <text evidence="1 9">Cofactor biosynthesis; (R)-pantothenate biosynthesis; (R)-pantoate from 3-methyl-2-oxobutanoate: step 2/2.</text>
</comment>
<dbReference type="Proteomes" id="UP000315471">
    <property type="component" value="Unassembled WGS sequence"/>
</dbReference>
<dbReference type="Pfam" id="PF08546">
    <property type="entry name" value="ApbA_C"/>
    <property type="match status" value="1"/>
</dbReference>
<dbReference type="InterPro" id="IPR036291">
    <property type="entry name" value="NAD(P)-bd_dom_sf"/>
</dbReference>
<comment type="function">
    <text evidence="9">Catalyzes the NADPH-dependent reduction of ketopantoate into pantoic acid.</text>
</comment>
<dbReference type="InterPro" id="IPR013332">
    <property type="entry name" value="KPR_N"/>
</dbReference>
<comment type="caution">
    <text evidence="12">The sequence shown here is derived from an EMBL/GenBank/DDBJ whole genome shotgun (WGS) entry which is preliminary data.</text>
</comment>
<dbReference type="EC" id="1.1.1.169" evidence="3 9"/>
<keyword evidence="13" id="KW-1185">Reference proteome</keyword>
<evidence type="ECO:0000256" key="2">
    <source>
        <dbReference type="ARBA" id="ARBA00007870"/>
    </source>
</evidence>
<evidence type="ECO:0000256" key="8">
    <source>
        <dbReference type="ARBA" id="ARBA00048793"/>
    </source>
</evidence>
<comment type="similarity">
    <text evidence="2 9">Belongs to the ketopantoate reductase family.</text>
</comment>
<evidence type="ECO:0000256" key="5">
    <source>
        <dbReference type="ARBA" id="ARBA00022857"/>
    </source>
</evidence>
<dbReference type="NCBIfam" id="NF004887">
    <property type="entry name" value="PRK06249.1"/>
    <property type="match status" value="1"/>
</dbReference>
<comment type="catalytic activity">
    <reaction evidence="8 9">
        <text>(R)-pantoate + NADP(+) = 2-dehydropantoate + NADPH + H(+)</text>
        <dbReference type="Rhea" id="RHEA:16233"/>
        <dbReference type="ChEBI" id="CHEBI:11561"/>
        <dbReference type="ChEBI" id="CHEBI:15378"/>
        <dbReference type="ChEBI" id="CHEBI:15980"/>
        <dbReference type="ChEBI" id="CHEBI:57783"/>
        <dbReference type="ChEBI" id="CHEBI:58349"/>
        <dbReference type="EC" id="1.1.1.169"/>
    </reaction>
</comment>
<dbReference type="Gene3D" id="3.40.50.720">
    <property type="entry name" value="NAD(P)-binding Rossmann-like Domain"/>
    <property type="match status" value="1"/>
</dbReference>
<evidence type="ECO:0000256" key="1">
    <source>
        <dbReference type="ARBA" id="ARBA00004994"/>
    </source>
</evidence>
<dbReference type="OrthoDB" id="9800163at2"/>
<evidence type="ECO:0000256" key="4">
    <source>
        <dbReference type="ARBA" id="ARBA00019465"/>
    </source>
</evidence>
<dbReference type="PANTHER" id="PTHR21708:SF26">
    <property type="entry name" value="2-DEHYDROPANTOATE 2-REDUCTASE"/>
    <property type="match status" value="1"/>
</dbReference>
<keyword evidence="5 9" id="KW-0521">NADP</keyword>
<dbReference type="InterPro" id="IPR008927">
    <property type="entry name" value="6-PGluconate_DH-like_C_sf"/>
</dbReference>
<evidence type="ECO:0000259" key="10">
    <source>
        <dbReference type="Pfam" id="PF02558"/>
    </source>
</evidence>
<evidence type="ECO:0000256" key="3">
    <source>
        <dbReference type="ARBA" id="ARBA00013014"/>
    </source>
</evidence>
<dbReference type="Gene3D" id="1.10.1040.10">
    <property type="entry name" value="N-(1-d-carboxylethyl)-l-norvaline Dehydrogenase, domain 2"/>
    <property type="match status" value="1"/>
</dbReference>
<dbReference type="InterPro" id="IPR003710">
    <property type="entry name" value="ApbA"/>
</dbReference>
<sequence>MKKQTYAVIGSGALGGLYGAMLARAGHDVHFLLHRDYGHVSTQGLTIESIWGDFHLPNVLAHPSADTIPPVDVTIVALKTTQNHLLVDLLPPPTREGGVVFVLQNGLDVEQQSVEVVGKERVFGGCCFLCSNKIGPGHIRHIDFGKIVFGQYGEISDVMTDKGKRICAELNAAEVDAQFADDLAVVRWRKLMWNIPFNGLSVVLNASTKSLMDNVEACQLSDAIIREVHAAAAACGVEVPDAAIEITLENTRKMKPYDSSMRLDYLNKRPMEVEAILGNPLRVAQTFGHEMPRVEMLYQQLKYLDACNANL</sequence>
<reference evidence="12 13" key="1">
    <citation type="submission" date="2019-02" db="EMBL/GenBank/DDBJ databases">
        <title>Deep-cultivation of Planctomycetes and their phenomic and genomic characterization uncovers novel biology.</title>
        <authorList>
            <person name="Wiegand S."/>
            <person name="Jogler M."/>
            <person name="Boedeker C."/>
            <person name="Pinto D."/>
            <person name="Vollmers J."/>
            <person name="Rivas-Marin E."/>
            <person name="Kohn T."/>
            <person name="Peeters S.H."/>
            <person name="Heuer A."/>
            <person name="Rast P."/>
            <person name="Oberbeckmann S."/>
            <person name="Bunk B."/>
            <person name="Jeske O."/>
            <person name="Meyerdierks A."/>
            <person name="Storesund J.E."/>
            <person name="Kallscheuer N."/>
            <person name="Luecker S."/>
            <person name="Lage O.M."/>
            <person name="Pohl T."/>
            <person name="Merkel B.J."/>
            <person name="Hornburger P."/>
            <person name="Mueller R.-W."/>
            <person name="Bruemmer F."/>
            <person name="Labrenz M."/>
            <person name="Spormann A.M."/>
            <person name="Op Den Camp H."/>
            <person name="Overmann J."/>
            <person name="Amann R."/>
            <person name="Jetten M.S.M."/>
            <person name="Mascher T."/>
            <person name="Medema M.H."/>
            <person name="Devos D.P."/>
            <person name="Kaster A.-K."/>
            <person name="Ovreas L."/>
            <person name="Rohde M."/>
            <person name="Galperin M.Y."/>
            <person name="Jogler C."/>
        </authorList>
    </citation>
    <scope>NUCLEOTIDE SEQUENCE [LARGE SCALE GENOMIC DNA]</scope>
    <source>
        <strain evidence="12 13">Q31b</strain>
    </source>
</reference>
<gene>
    <name evidence="12" type="ORF">Q31b_55940</name>
</gene>
<evidence type="ECO:0000313" key="12">
    <source>
        <dbReference type="EMBL" id="TWU34123.1"/>
    </source>
</evidence>
<dbReference type="PANTHER" id="PTHR21708">
    <property type="entry name" value="PROBABLE 2-DEHYDROPANTOATE 2-REDUCTASE"/>
    <property type="match status" value="1"/>
</dbReference>
<dbReference type="InterPro" id="IPR051402">
    <property type="entry name" value="KPR-Related"/>
</dbReference>
<name>A0A5C6DAE3_9BACT</name>
<evidence type="ECO:0000256" key="7">
    <source>
        <dbReference type="ARBA" id="ARBA00032024"/>
    </source>
</evidence>
<dbReference type="GO" id="GO:0008677">
    <property type="term" value="F:2-dehydropantoate 2-reductase activity"/>
    <property type="evidence" value="ECO:0007669"/>
    <property type="project" value="UniProtKB-EC"/>
</dbReference>
<dbReference type="InterPro" id="IPR013752">
    <property type="entry name" value="KPA_reductase"/>
</dbReference>
<keyword evidence="9" id="KW-0566">Pantothenate biosynthesis</keyword>
<feature type="domain" description="Ketopantoate reductase N-terminal" evidence="10">
    <location>
        <begin position="6"/>
        <end position="152"/>
    </location>
</feature>
<dbReference type="UniPathway" id="UPA00028">
    <property type="reaction ID" value="UER00004"/>
</dbReference>
<dbReference type="AlphaFoldDB" id="A0A5C6DAE3"/>
<organism evidence="12 13">
    <name type="scientific">Novipirellula aureliae</name>
    <dbReference type="NCBI Taxonomy" id="2527966"/>
    <lineage>
        <taxon>Bacteria</taxon>
        <taxon>Pseudomonadati</taxon>
        <taxon>Planctomycetota</taxon>
        <taxon>Planctomycetia</taxon>
        <taxon>Pirellulales</taxon>
        <taxon>Pirellulaceae</taxon>
        <taxon>Novipirellula</taxon>
    </lineage>
</organism>
<dbReference type="InterPro" id="IPR013328">
    <property type="entry name" value="6PGD_dom2"/>
</dbReference>
<keyword evidence="6 9" id="KW-0560">Oxidoreductase</keyword>
<dbReference type="EMBL" id="SJPY01000012">
    <property type="protein sequence ID" value="TWU34123.1"/>
    <property type="molecule type" value="Genomic_DNA"/>
</dbReference>
<evidence type="ECO:0000256" key="9">
    <source>
        <dbReference type="RuleBase" id="RU362068"/>
    </source>
</evidence>
<dbReference type="NCBIfam" id="TIGR00745">
    <property type="entry name" value="apbA_panE"/>
    <property type="match status" value="1"/>
</dbReference>
<accession>A0A5C6DAE3</accession>